<evidence type="ECO:0000256" key="1">
    <source>
        <dbReference type="SAM" id="Phobius"/>
    </source>
</evidence>
<name>A0A8T1NAY9_CARIL</name>
<evidence type="ECO:0000313" key="2">
    <source>
        <dbReference type="EMBL" id="KAG6626718.1"/>
    </source>
</evidence>
<dbReference type="EMBL" id="CM031823">
    <property type="protein sequence ID" value="KAG6626718.1"/>
    <property type="molecule type" value="Genomic_DNA"/>
</dbReference>
<dbReference type="Proteomes" id="UP000811609">
    <property type="component" value="Chromosome 15"/>
</dbReference>
<keyword evidence="1" id="KW-1133">Transmembrane helix</keyword>
<sequence>MITVSFVIGFELYDSSWGRSSFGLFGATPIIFRVKSGFFVASPIIFAAKSWPFLPITLSSEREEFTFPLKLGLSFNGYRLSMVSVLNFFVLCFLMHRRPSPLRNLGFLF</sequence>
<protein>
    <submittedName>
        <fullName evidence="2">Uncharacterized protein</fullName>
    </submittedName>
</protein>
<keyword evidence="1" id="KW-0812">Transmembrane</keyword>
<comment type="caution">
    <text evidence="2">The sequence shown here is derived from an EMBL/GenBank/DDBJ whole genome shotgun (WGS) entry which is preliminary data.</text>
</comment>
<keyword evidence="3" id="KW-1185">Reference proteome</keyword>
<dbReference type="AlphaFoldDB" id="A0A8T1NAY9"/>
<feature type="transmembrane region" description="Helical" evidence="1">
    <location>
        <begin position="78"/>
        <end position="95"/>
    </location>
</feature>
<keyword evidence="1" id="KW-0472">Membrane</keyword>
<organism evidence="2 3">
    <name type="scientific">Carya illinoinensis</name>
    <name type="common">Pecan</name>
    <dbReference type="NCBI Taxonomy" id="32201"/>
    <lineage>
        <taxon>Eukaryota</taxon>
        <taxon>Viridiplantae</taxon>
        <taxon>Streptophyta</taxon>
        <taxon>Embryophyta</taxon>
        <taxon>Tracheophyta</taxon>
        <taxon>Spermatophyta</taxon>
        <taxon>Magnoliopsida</taxon>
        <taxon>eudicotyledons</taxon>
        <taxon>Gunneridae</taxon>
        <taxon>Pentapetalae</taxon>
        <taxon>rosids</taxon>
        <taxon>fabids</taxon>
        <taxon>Fagales</taxon>
        <taxon>Juglandaceae</taxon>
        <taxon>Carya</taxon>
    </lineage>
</organism>
<proteinExistence type="predicted"/>
<reference evidence="2" key="1">
    <citation type="submission" date="2020-12" db="EMBL/GenBank/DDBJ databases">
        <title>WGS assembly of Carya illinoinensis cv. Pawnee.</title>
        <authorList>
            <person name="Platts A."/>
            <person name="Shu S."/>
            <person name="Wright S."/>
            <person name="Barry K."/>
            <person name="Edger P."/>
            <person name="Pires J.C."/>
            <person name="Schmutz J."/>
        </authorList>
    </citation>
    <scope>NUCLEOTIDE SEQUENCE</scope>
    <source>
        <tissue evidence="2">Leaf</tissue>
    </source>
</reference>
<gene>
    <name evidence="2" type="ORF">CIPAW_15G070900</name>
</gene>
<evidence type="ECO:0000313" key="3">
    <source>
        <dbReference type="Proteomes" id="UP000811609"/>
    </source>
</evidence>
<accession>A0A8T1NAY9</accession>